<feature type="compositionally biased region" description="Polar residues" evidence="1">
    <location>
        <begin position="356"/>
        <end position="372"/>
    </location>
</feature>
<organism evidence="2 3">
    <name type="scientific">Asterophora parasitica</name>
    <dbReference type="NCBI Taxonomy" id="117018"/>
    <lineage>
        <taxon>Eukaryota</taxon>
        <taxon>Fungi</taxon>
        <taxon>Dikarya</taxon>
        <taxon>Basidiomycota</taxon>
        <taxon>Agaricomycotina</taxon>
        <taxon>Agaricomycetes</taxon>
        <taxon>Agaricomycetidae</taxon>
        <taxon>Agaricales</taxon>
        <taxon>Tricholomatineae</taxon>
        <taxon>Lyophyllaceae</taxon>
        <taxon>Asterophora</taxon>
    </lineage>
</organism>
<name>A0A9P7GBE4_9AGAR</name>
<feature type="compositionally biased region" description="Low complexity" evidence="1">
    <location>
        <begin position="595"/>
        <end position="621"/>
    </location>
</feature>
<feature type="compositionally biased region" description="Polar residues" evidence="1">
    <location>
        <begin position="433"/>
        <end position="451"/>
    </location>
</feature>
<sequence>MPFTRYDVAGASPERVQSILERDWVHLIREKGVLDSPNYLREKGKPVIGLWGFGFDGAGHTPELVRAITTYFREVTPGGVYILGGAPAHWRTAESDADRNADFLDVWLNEFDAISPWTIGRYGNEQQADDFAETKLKGDVELIKKRNEEGRKKIDYIPVVYPGGSRNGGRFLWKQIANAKRQGVRTIYGAMWDEYDEGTALMPVVEKKRLLPESDKHLFMALDQDGYDLPSDWYMRICGFAAEGLRSERRIHESFPSKELQDYWSSRPRFEDVDPKSGDFVSGTSKNSEGTGGSGEDGQSYQEWLAARKSEDKEEPPPPPYSLEADETPESQLEATPTSTVVPESPIPPTPVERAPTSTPVTSEPRTSSPPVATTAIPTHVATGITPSRPTHQASGPPPINTGSRPDQSSNISQQPPPSVVSANGPSVASPVSALTNANTYPWQTYGNTQSDAHDDTSSQYTAGGPSQDPVSALANHFGQHGIGSSSPDPRPASLPPPLHPAHPSVALGGRPQSSNAGPQPRPQAQSGYAASYLPTQASLPQGSGSWSQAQWPPAEWGIGGSSQPQPYQTPPPIQQSSYPGQNTQGANLSRPQTSSYSSPSSLHPSASLSGAAPGASSYTPGGPPMPGGPSFPAIPGGGSPYPPSSPNPGQGGPSPYGHSLYNTHGPGNTHAPYGSPPHSPPPGGAPSFPGGSYYPGQAPSHGFPSAHGSSYPGQSSYGSGPPPVSSQPPYGPGSLSSNGPPQGGGFHVPQAQGYYGVGIPQPSAGWGYGQSASSAPYGSPSPHASMPSPSSGWSGYPGNSGPSTPSSVPPRPPSHSSYSGSSSLGPSSSSSGMLGSALSAVDKMAGRKAKDQLESIAQSEVTVQSLSVQFTDTIYSNVAAGTKLFNKFTK</sequence>
<reference evidence="2" key="1">
    <citation type="submission" date="2020-07" db="EMBL/GenBank/DDBJ databases">
        <authorList>
            <person name="Nieuwenhuis M."/>
            <person name="Van De Peppel L.J.J."/>
        </authorList>
    </citation>
    <scope>NUCLEOTIDE SEQUENCE</scope>
    <source>
        <strain evidence="2">AP01</strain>
        <tissue evidence="2">Mycelium</tissue>
    </source>
</reference>
<feature type="region of interest" description="Disordered" evidence="1">
    <location>
        <begin position="270"/>
        <end position="836"/>
    </location>
</feature>
<reference evidence="2" key="2">
    <citation type="submission" date="2021-10" db="EMBL/GenBank/DDBJ databases">
        <title>Phylogenomics reveals ancestral predisposition of the termite-cultivated fungus Termitomyces towards a domesticated lifestyle.</title>
        <authorList>
            <person name="Auxier B."/>
            <person name="Grum-Grzhimaylo A."/>
            <person name="Cardenas M.E."/>
            <person name="Lodge J.D."/>
            <person name="Laessoe T."/>
            <person name="Pedersen O."/>
            <person name="Smith M.E."/>
            <person name="Kuyper T.W."/>
            <person name="Franco-Molano E.A."/>
            <person name="Baroni T.J."/>
            <person name="Aanen D.K."/>
        </authorList>
    </citation>
    <scope>NUCLEOTIDE SEQUENCE</scope>
    <source>
        <strain evidence="2">AP01</strain>
        <tissue evidence="2">Mycelium</tissue>
    </source>
</reference>
<protein>
    <submittedName>
        <fullName evidence="2">Uncharacterized protein</fullName>
    </submittedName>
</protein>
<feature type="compositionally biased region" description="Polar residues" evidence="1">
    <location>
        <begin position="330"/>
        <end position="342"/>
    </location>
</feature>
<comment type="caution">
    <text evidence="2">The sequence shown here is derived from an EMBL/GenBank/DDBJ whole genome shotgun (WGS) entry which is preliminary data.</text>
</comment>
<feature type="compositionally biased region" description="Low complexity" evidence="1">
    <location>
        <begin position="815"/>
        <end position="836"/>
    </location>
</feature>
<dbReference type="OrthoDB" id="2589715at2759"/>
<evidence type="ECO:0000313" key="2">
    <source>
        <dbReference type="EMBL" id="KAG5644137.1"/>
    </source>
</evidence>
<feature type="compositionally biased region" description="Polar residues" evidence="1">
    <location>
        <begin position="385"/>
        <end position="394"/>
    </location>
</feature>
<feature type="compositionally biased region" description="Polar residues" evidence="1">
    <location>
        <begin position="512"/>
        <end position="551"/>
    </location>
</feature>
<feature type="compositionally biased region" description="Polar residues" evidence="1">
    <location>
        <begin position="581"/>
        <end position="594"/>
    </location>
</feature>
<feature type="compositionally biased region" description="Pro residues" evidence="1">
    <location>
        <begin position="675"/>
        <end position="685"/>
    </location>
</feature>
<proteinExistence type="predicted"/>
<feature type="compositionally biased region" description="Low complexity" evidence="1">
    <location>
        <begin position="770"/>
        <end position="807"/>
    </location>
</feature>
<keyword evidence="3" id="KW-1185">Reference proteome</keyword>
<feature type="compositionally biased region" description="Pro residues" evidence="1">
    <location>
        <begin position="721"/>
        <end position="732"/>
    </location>
</feature>
<dbReference type="EMBL" id="JABCKV010000082">
    <property type="protein sequence ID" value="KAG5644137.1"/>
    <property type="molecule type" value="Genomic_DNA"/>
</dbReference>
<feature type="compositionally biased region" description="Low complexity" evidence="1">
    <location>
        <begin position="686"/>
        <end position="697"/>
    </location>
</feature>
<dbReference type="Proteomes" id="UP000775547">
    <property type="component" value="Unassembled WGS sequence"/>
</dbReference>
<dbReference type="Gene3D" id="3.20.20.80">
    <property type="entry name" value="Glycosidases"/>
    <property type="match status" value="1"/>
</dbReference>
<accession>A0A9P7GBE4</accession>
<gene>
    <name evidence="2" type="ORF">DXG03_009084</name>
</gene>
<evidence type="ECO:0000256" key="1">
    <source>
        <dbReference type="SAM" id="MobiDB-lite"/>
    </source>
</evidence>
<feature type="compositionally biased region" description="Basic and acidic residues" evidence="1">
    <location>
        <begin position="306"/>
        <end position="316"/>
    </location>
</feature>
<dbReference type="AlphaFoldDB" id="A0A9P7GBE4"/>
<evidence type="ECO:0000313" key="3">
    <source>
        <dbReference type="Proteomes" id="UP000775547"/>
    </source>
</evidence>
<feature type="compositionally biased region" description="Pro residues" evidence="1">
    <location>
        <begin position="489"/>
        <end position="501"/>
    </location>
</feature>
<feature type="compositionally biased region" description="Low complexity" evidence="1">
    <location>
        <begin position="709"/>
        <end position="720"/>
    </location>
</feature>